<evidence type="ECO:0000313" key="8">
    <source>
        <dbReference type="Proteomes" id="UP000294847"/>
    </source>
</evidence>
<comment type="similarity">
    <text evidence="2">Belongs to the cytochrome P450 family.</text>
</comment>
<protein>
    <submittedName>
        <fullName evidence="7">Uncharacterized protein</fullName>
    </submittedName>
</protein>
<evidence type="ECO:0000256" key="5">
    <source>
        <dbReference type="ARBA" id="ARBA00023004"/>
    </source>
</evidence>
<dbReference type="PRINTS" id="PR00463">
    <property type="entry name" value="EP450I"/>
</dbReference>
<keyword evidence="3 6" id="KW-0349">Heme</keyword>
<comment type="cofactor">
    <cofactor evidence="1 6">
        <name>heme</name>
        <dbReference type="ChEBI" id="CHEBI:30413"/>
    </cofactor>
</comment>
<evidence type="ECO:0000313" key="7">
    <source>
        <dbReference type="EMBL" id="QBZ54718.1"/>
    </source>
</evidence>
<dbReference type="PANTHER" id="PTHR24305:SF210">
    <property type="entry name" value="CYTOCHROME P450 MONOOXYGENASE ASQL-RELATED"/>
    <property type="match status" value="1"/>
</dbReference>
<dbReference type="CDD" id="cd11058">
    <property type="entry name" value="CYP60B-like"/>
    <property type="match status" value="1"/>
</dbReference>
<dbReference type="GO" id="GO:0004497">
    <property type="term" value="F:monooxygenase activity"/>
    <property type="evidence" value="ECO:0007669"/>
    <property type="project" value="InterPro"/>
</dbReference>
<dbReference type="Gene3D" id="1.10.630.10">
    <property type="entry name" value="Cytochrome P450"/>
    <property type="match status" value="1"/>
</dbReference>
<dbReference type="InterPro" id="IPR050121">
    <property type="entry name" value="Cytochrome_P450_monoxygenase"/>
</dbReference>
<dbReference type="PANTHER" id="PTHR24305">
    <property type="entry name" value="CYTOCHROME P450"/>
    <property type="match status" value="1"/>
</dbReference>
<dbReference type="InterPro" id="IPR036396">
    <property type="entry name" value="Cyt_P450_sf"/>
</dbReference>
<evidence type="ECO:0000256" key="6">
    <source>
        <dbReference type="PIRSR" id="PIRSR602401-1"/>
    </source>
</evidence>
<dbReference type="InterPro" id="IPR002401">
    <property type="entry name" value="Cyt_P450_E_grp-I"/>
</dbReference>
<keyword evidence="5 6" id="KW-0408">Iron</keyword>
<dbReference type="GO" id="GO:0005506">
    <property type="term" value="F:iron ion binding"/>
    <property type="evidence" value="ECO:0007669"/>
    <property type="project" value="InterPro"/>
</dbReference>
<dbReference type="GO" id="GO:0020037">
    <property type="term" value="F:heme binding"/>
    <property type="evidence" value="ECO:0007669"/>
    <property type="project" value="InterPro"/>
</dbReference>
<dbReference type="SUPFAM" id="SSF48264">
    <property type="entry name" value="Cytochrome P450"/>
    <property type="match status" value="1"/>
</dbReference>
<dbReference type="EMBL" id="CP034204">
    <property type="protein sequence ID" value="QBZ54718.1"/>
    <property type="molecule type" value="Genomic_DNA"/>
</dbReference>
<dbReference type="AlphaFoldDB" id="A0A4P7MXC5"/>
<name>A0A4P7MXC5_PYROR</name>
<gene>
    <name evidence="7" type="ORF">PoMZ_10427</name>
</gene>
<keyword evidence="4 6" id="KW-0479">Metal-binding</keyword>
<evidence type="ECO:0000256" key="2">
    <source>
        <dbReference type="ARBA" id="ARBA00010617"/>
    </source>
</evidence>
<proteinExistence type="inferred from homology"/>
<evidence type="ECO:0000256" key="4">
    <source>
        <dbReference type="ARBA" id="ARBA00022723"/>
    </source>
</evidence>
<evidence type="ECO:0000256" key="3">
    <source>
        <dbReference type="ARBA" id="ARBA00022617"/>
    </source>
</evidence>
<organism evidence="7 8">
    <name type="scientific">Pyricularia oryzae</name>
    <name type="common">Rice blast fungus</name>
    <name type="synonym">Magnaporthe oryzae</name>
    <dbReference type="NCBI Taxonomy" id="318829"/>
    <lineage>
        <taxon>Eukaryota</taxon>
        <taxon>Fungi</taxon>
        <taxon>Dikarya</taxon>
        <taxon>Ascomycota</taxon>
        <taxon>Pezizomycotina</taxon>
        <taxon>Sordariomycetes</taxon>
        <taxon>Sordariomycetidae</taxon>
        <taxon>Magnaporthales</taxon>
        <taxon>Pyriculariaceae</taxon>
        <taxon>Pyricularia</taxon>
    </lineage>
</organism>
<dbReference type="Proteomes" id="UP000294847">
    <property type="component" value="Chromosome 1"/>
</dbReference>
<feature type="binding site" description="axial binding residue" evidence="6">
    <location>
        <position position="462"/>
    </location>
    <ligand>
        <name>heme</name>
        <dbReference type="ChEBI" id="CHEBI:30413"/>
    </ligand>
    <ligandPart>
        <name>Fe</name>
        <dbReference type="ChEBI" id="CHEBI:18248"/>
    </ligandPart>
</feature>
<dbReference type="Pfam" id="PF00067">
    <property type="entry name" value="p450"/>
    <property type="match status" value="1"/>
</dbReference>
<dbReference type="PRINTS" id="PR00385">
    <property type="entry name" value="P450"/>
</dbReference>
<accession>A0A4P7MXC5</accession>
<reference evidence="7 8" key="1">
    <citation type="journal article" date="2019" name="Mol. Biol. Evol.">
        <title>Blast fungal genomes show frequent chromosomal changes, gene gains and losses, and effector gene turnover.</title>
        <authorList>
            <person name="Gomez Luciano L.B."/>
            <person name="Jason Tsai I."/>
            <person name="Chuma I."/>
            <person name="Tosa Y."/>
            <person name="Chen Y.H."/>
            <person name="Li J.Y."/>
            <person name="Li M.Y."/>
            <person name="Jade Lu M.Y."/>
            <person name="Nakayashiki H."/>
            <person name="Li W.H."/>
        </authorList>
    </citation>
    <scope>NUCLEOTIDE SEQUENCE [LARGE SCALE GENOMIC DNA]</scope>
    <source>
        <strain evidence="7">MZ5-1-6</strain>
    </source>
</reference>
<dbReference type="GO" id="GO:0016705">
    <property type="term" value="F:oxidoreductase activity, acting on paired donors, with incorporation or reduction of molecular oxygen"/>
    <property type="evidence" value="ECO:0007669"/>
    <property type="project" value="InterPro"/>
</dbReference>
<evidence type="ECO:0000256" key="1">
    <source>
        <dbReference type="ARBA" id="ARBA00001971"/>
    </source>
</evidence>
<dbReference type="InterPro" id="IPR001128">
    <property type="entry name" value="Cyt_P450"/>
</dbReference>
<sequence>MDYISNAVDTLRSWGLPTIFLVLLSLYLVSKAVYDLTIHPLARFPGPRLSALSRLPFCIARMRGDQVQWMHSMHLKYGPVVRFGPDELSYVDQGGSAWKAIYGQEKGAKEFPRLKAWYVEPFNGINPITSVPAHEIHRRFRAAFSPAFSERALRSQEPLFRRQIDLLISILASDAAETGGPANLTELFEFTTFDIMGDLALGEPLGMLQTQQYSKWMKALASGVRIMPVFQFIQHYPLVSKIFSLLEPEWVTQLKYEHHQYNVDRVNARLARESSSQADIWSYVLSTKEKQRLTVEEMHSNAESFMIAGSETTATAMTALTYFLTTSPSRFSRLKNEIRSRFSSEEDITMETTALLKYLNACIQEALRMYPPLPVGVPREVTSPGATILGRWVPGGTQVSVHHYASSHSPGNFTDPDTFAPERWLAREPADGDNGTNATDSARYGSDRLEATQPFTVGPRNCLGKSMAMHEMRLMLACLYFRFDMELVSDAGAVPWNQQKAFAFWDKKPLMCKIKLANGGI</sequence>